<proteinExistence type="inferred from homology"/>
<dbReference type="EMBL" id="AP019301">
    <property type="protein sequence ID" value="BBH03231.1"/>
    <property type="molecule type" value="Genomic_DNA"/>
</dbReference>
<dbReference type="InterPro" id="IPR001752">
    <property type="entry name" value="Kinesin_motor_dom"/>
</dbReference>
<evidence type="ECO:0000256" key="3">
    <source>
        <dbReference type="SAM" id="MobiDB-lite"/>
    </source>
</evidence>
<evidence type="ECO:0000256" key="1">
    <source>
        <dbReference type="ARBA" id="ARBA00023175"/>
    </source>
</evidence>
<feature type="compositionally biased region" description="Polar residues" evidence="3">
    <location>
        <begin position="152"/>
        <end position="162"/>
    </location>
</feature>
<reference evidence="5" key="1">
    <citation type="journal article" date="2019" name="Science">
        <title>Mutation of a bHLH transcription factor allowed almond domestication.</title>
        <authorList>
            <person name="Sanchez-Perez R."/>
            <person name="Pavan S."/>
            <person name="Mazzeo R."/>
            <person name="Moldovan C."/>
            <person name="Aiese Cigliano R."/>
            <person name="Del Cueto J."/>
            <person name="Ricciardi F."/>
            <person name="Lotti C."/>
            <person name="Ricciardi L."/>
            <person name="Dicenta F."/>
            <person name="Lopez-Marques R.L."/>
            <person name="Lindberg Moller B."/>
        </authorList>
    </citation>
    <scope>NUCLEOTIDE SEQUENCE</scope>
</reference>
<dbReference type="GO" id="GO:0005524">
    <property type="term" value="F:ATP binding"/>
    <property type="evidence" value="ECO:0007669"/>
    <property type="project" value="InterPro"/>
</dbReference>
<name>A0A4Y1RG24_PRUDU</name>
<dbReference type="GO" id="GO:0008017">
    <property type="term" value="F:microtubule binding"/>
    <property type="evidence" value="ECO:0007669"/>
    <property type="project" value="InterPro"/>
</dbReference>
<evidence type="ECO:0000259" key="4">
    <source>
        <dbReference type="PROSITE" id="PS50067"/>
    </source>
</evidence>
<feature type="region of interest" description="Disordered" evidence="3">
    <location>
        <begin position="140"/>
        <end position="169"/>
    </location>
</feature>
<dbReference type="GO" id="GO:0007018">
    <property type="term" value="P:microtubule-based movement"/>
    <property type="evidence" value="ECO:0007669"/>
    <property type="project" value="InterPro"/>
</dbReference>
<keyword evidence="1" id="KW-0505">Motor protein</keyword>
<sequence>MGKISTGQCVIGALVPWIKFSQPTSHRVYGLKRHLLFQERSGSLCRKALNNGHLNYLNGHGRATLIKASKEGPILCSIKMRGQYSNDRHLGLSGFFFEFQRYLLLYVFASGEVEDPFLKFHFSLLIAMAASGGYNYRDGTQRSSHKVDRPLSLNSNPKSSVKSKALPASGPAGTALALSAVVVLDLLLLKMIQEAFLANMALMWFAFGSKTRVSIAIVRVAVRLRPRNAEEMVADADFADCVELQPELKRLKLRKNNWDTDTYEFDEVLTEFASQKRVYEVVAKPVVESPSIEGSLK</sequence>
<accession>A0A4Y1RG24</accession>
<dbReference type="InterPro" id="IPR036961">
    <property type="entry name" value="Kinesin_motor_dom_sf"/>
</dbReference>
<evidence type="ECO:0000256" key="2">
    <source>
        <dbReference type="PROSITE-ProRule" id="PRU00283"/>
    </source>
</evidence>
<dbReference type="AlphaFoldDB" id="A0A4Y1RG24"/>
<organism evidence="5">
    <name type="scientific">Prunus dulcis</name>
    <name type="common">Almond</name>
    <name type="synonym">Amygdalus dulcis</name>
    <dbReference type="NCBI Taxonomy" id="3755"/>
    <lineage>
        <taxon>Eukaryota</taxon>
        <taxon>Viridiplantae</taxon>
        <taxon>Streptophyta</taxon>
        <taxon>Embryophyta</taxon>
        <taxon>Tracheophyta</taxon>
        <taxon>Spermatophyta</taxon>
        <taxon>Magnoliopsida</taxon>
        <taxon>eudicotyledons</taxon>
        <taxon>Gunneridae</taxon>
        <taxon>Pentapetalae</taxon>
        <taxon>rosids</taxon>
        <taxon>fabids</taxon>
        <taxon>Rosales</taxon>
        <taxon>Rosaceae</taxon>
        <taxon>Amygdaloideae</taxon>
        <taxon>Amygdaleae</taxon>
        <taxon>Prunus</taxon>
    </lineage>
</organism>
<dbReference type="SUPFAM" id="SSF52540">
    <property type="entry name" value="P-loop containing nucleoside triphosphate hydrolases"/>
    <property type="match status" value="1"/>
</dbReference>
<feature type="domain" description="Kinesin motor" evidence="4">
    <location>
        <begin position="217"/>
        <end position="297"/>
    </location>
</feature>
<dbReference type="GO" id="GO:0003777">
    <property type="term" value="F:microtubule motor activity"/>
    <property type="evidence" value="ECO:0007669"/>
    <property type="project" value="InterPro"/>
</dbReference>
<protein>
    <submittedName>
        <fullName evidence="5">Armadillo/beta-catenin repeat family protein / kinesin motor family protein</fullName>
    </submittedName>
</protein>
<comment type="caution">
    <text evidence="2">Lacks conserved residue(s) required for the propagation of feature annotation.</text>
</comment>
<dbReference type="PROSITE" id="PS50067">
    <property type="entry name" value="KINESIN_MOTOR_2"/>
    <property type="match status" value="1"/>
</dbReference>
<dbReference type="Gene3D" id="3.40.850.10">
    <property type="entry name" value="Kinesin motor domain"/>
    <property type="match status" value="1"/>
</dbReference>
<comment type="similarity">
    <text evidence="2">Belongs to the TRAFAC class myosin-kinesin ATPase superfamily. Kinesin family.</text>
</comment>
<gene>
    <name evidence="5" type="ORF">Prudu_014035</name>
</gene>
<dbReference type="InterPro" id="IPR027417">
    <property type="entry name" value="P-loop_NTPase"/>
</dbReference>
<evidence type="ECO:0000313" key="5">
    <source>
        <dbReference type="EMBL" id="BBH03231.1"/>
    </source>
</evidence>